<organism evidence="2 3">
    <name type="scientific">Xanthomonas sacchari</name>
    <dbReference type="NCBI Taxonomy" id="56458"/>
    <lineage>
        <taxon>Bacteria</taxon>
        <taxon>Pseudomonadati</taxon>
        <taxon>Pseudomonadota</taxon>
        <taxon>Gammaproteobacteria</taxon>
        <taxon>Lysobacterales</taxon>
        <taxon>Lysobacteraceae</taxon>
        <taxon>Xanthomonas</taxon>
    </lineage>
</organism>
<evidence type="ECO:0000313" key="2">
    <source>
        <dbReference type="EMBL" id="UYK87953.1"/>
    </source>
</evidence>
<evidence type="ECO:0000313" key="3">
    <source>
        <dbReference type="Proteomes" id="UP001164392"/>
    </source>
</evidence>
<name>A0AA46Q667_9XANT</name>
<feature type="chain" id="PRO_5041331487" evidence="1">
    <location>
        <begin position="25"/>
        <end position="256"/>
    </location>
</feature>
<feature type="signal peptide" evidence="1">
    <location>
        <begin position="1"/>
        <end position="24"/>
    </location>
</feature>
<protein>
    <submittedName>
        <fullName evidence="2">Uncharacterized protein</fullName>
    </submittedName>
</protein>
<reference evidence="2" key="1">
    <citation type="submission" date="2022-06" db="EMBL/GenBank/DDBJ databases">
        <title>Dynamics of rice microbiomes reveals core vertical transmitted seed endophytes.</title>
        <authorList>
            <person name="Liao K."/>
            <person name="Zhang X."/>
        </authorList>
    </citation>
    <scope>NUCLEOTIDE SEQUENCE</scope>
    <source>
        <strain evidence="2">JR3-14</strain>
    </source>
</reference>
<sequence>MKRVFTLAVLTACCLGAAPSEVRAANSSIGPLATCGGISSQVFAGGYVVNRTCDGSNISGFGTTLDDAVSNVNEFSKLLDQGLSCSYGSFQATPGAFNTNFNCSLKNAGGGLGRSGQIAGIGTTATDAGNNVLDFAKLYAASSGYQCSSAQIQLLNGGFITDFSCAYPNTGGGLGRSDTISGIGSTSTEAAQNARGFAELAASVKRVCRTTSGSIRLNGVIFEVTFTCSNTGRAVVGYGSTLTSAGRDALMQAQSQ</sequence>
<accession>A0AA46Q667</accession>
<dbReference type="EMBL" id="CP099534">
    <property type="protein sequence ID" value="UYK87953.1"/>
    <property type="molecule type" value="Genomic_DNA"/>
</dbReference>
<proteinExistence type="predicted"/>
<evidence type="ECO:0000256" key="1">
    <source>
        <dbReference type="SAM" id="SignalP"/>
    </source>
</evidence>
<dbReference type="AlphaFoldDB" id="A0AA46Q667"/>
<dbReference type="Proteomes" id="UP001164392">
    <property type="component" value="Chromosome"/>
</dbReference>
<dbReference type="RefSeq" id="WP_152181025.1">
    <property type="nucleotide sequence ID" value="NZ_CP099534.1"/>
</dbReference>
<gene>
    <name evidence="2" type="ORF">NG824_15930</name>
</gene>
<keyword evidence="1" id="KW-0732">Signal</keyword>